<dbReference type="Pfam" id="PF09335">
    <property type="entry name" value="VTT_dom"/>
    <property type="match status" value="1"/>
</dbReference>
<keyword evidence="2" id="KW-0812">Transmembrane</keyword>
<proteinExistence type="inferred from homology"/>
<organism evidence="4 5">
    <name type="scientific">Alicyclobacillus ferrooxydans</name>
    <dbReference type="NCBI Taxonomy" id="471514"/>
    <lineage>
        <taxon>Bacteria</taxon>
        <taxon>Bacillati</taxon>
        <taxon>Bacillota</taxon>
        <taxon>Bacilli</taxon>
        <taxon>Bacillales</taxon>
        <taxon>Alicyclobacillaceae</taxon>
        <taxon>Alicyclobacillus</taxon>
    </lineage>
</organism>
<evidence type="ECO:0000256" key="2">
    <source>
        <dbReference type="SAM" id="Phobius"/>
    </source>
</evidence>
<dbReference type="EMBL" id="LJCO01000090">
    <property type="protein sequence ID" value="KPV41847.1"/>
    <property type="molecule type" value="Genomic_DNA"/>
</dbReference>
<dbReference type="RefSeq" id="WP_245631908.1">
    <property type="nucleotide sequence ID" value="NZ_LJCO01000090.1"/>
</dbReference>
<evidence type="ECO:0000313" key="5">
    <source>
        <dbReference type="Proteomes" id="UP000050482"/>
    </source>
</evidence>
<name>A0A0P9CFR0_9BACL</name>
<dbReference type="Proteomes" id="UP000050482">
    <property type="component" value="Unassembled WGS sequence"/>
</dbReference>
<dbReference type="AlphaFoldDB" id="A0A0P9CFR0"/>
<dbReference type="GO" id="GO:0005886">
    <property type="term" value="C:plasma membrane"/>
    <property type="evidence" value="ECO:0007669"/>
    <property type="project" value="TreeGrafter"/>
</dbReference>
<dbReference type="PANTHER" id="PTHR42709:SF9">
    <property type="entry name" value="ALKALINE PHOSPHATASE LIKE PROTEIN"/>
    <property type="match status" value="1"/>
</dbReference>
<accession>A0A0P9CFR0</accession>
<evidence type="ECO:0000256" key="1">
    <source>
        <dbReference type="ARBA" id="ARBA00010792"/>
    </source>
</evidence>
<evidence type="ECO:0000259" key="3">
    <source>
        <dbReference type="Pfam" id="PF09335"/>
    </source>
</evidence>
<keyword evidence="2" id="KW-0472">Membrane</keyword>
<comment type="caution">
    <text evidence="4">The sequence shown here is derived from an EMBL/GenBank/DDBJ whole genome shotgun (WGS) entry which is preliminary data.</text>
</comment>
<feature type="transmembrane region" description="Helical" evidence="2">
    <location>
        <begin position="170"/>
        <end position="188"/>
    </location>
</feature>
<feature type="transmembrane region" description="Helical" evidence="2">
    <location>
        <begin position="6"/>
        <end position="24"/>
    </location>
</feature>
<dbReference type="InterPro" id="IPR032816">
    <property type="entry name" value="VTT_dom"/>
</dbReference>
<gene>
    <name evidence="4" type="ORF">AN477_20275</name>
</gene>
<comment type="similarity">
    <text evidence="1">Belongs to the DedA family.</text>
</comment>
<sequence length="202" mass="22354">MHVQQLISHYGYVGVFSILLMENIGIPFPAETTLTISGFEWMRGVFALIPLLLSAALGNIVGSTIGYGIGYFLGRPVIVRFGRYVGITSERLDAADKKFAKYRGTVVLFGKFIAGIRVLIPYLAGINRMPFVLFSIYNAVSALVWAGFFIVVGRYVEVAWAHYHKVMHQYLLPTIIVAIVVIGIVAAVKIRNRKRIKGASES</sequence>
<keyword evidence="5" id="KW-1185">Reference proteome</keyword>
<feature type="transmembrane region" description="Helical" evidence="2">
    <location>
        <begin position="106"/>
        <end position="124"/>
    </location>
</feature>
<reference evidence="4 5" key="1">
    <citation type="submission" date="2015-09" db="EMBL/GenBank/DDBJ databases">
        <title>Draft genome sequence of Alicyclobacillus ferrooxydans DSM 22381.</title>
        <authorList>
            <person name="Hemp J."/>
        </authorList>
    </citation>
    <scope>NUCLEOTIDE SEQUENCE [LARGE SCALE GENOMIC DNA]</scope>
    <source>
        <strain evidence="4 5">TC-34</strain>
    </source>
</reference>
<evidence type="ECO:0000313" key="4">
    <source>
        <dbReference type="EMBL" id="KPV41847.1"/>
    </source>
</evidence>
<dbReference type="PATRIC" id="fig|471514.4.peg.4116"/>
<feature type="transmembrane region" description="Helical" evidence="2">
    <location>
        <begin position="45"/>
        <end position="73"/>
    </location>
</feature>
<dbReference type="PANTHER" id="PTHR42709">
    <property type="entry name" value="ALKALINE PHOSPHATASE LIKE PROTEIN"/>
    <property type="match status" value="1"/>
</dbReference>
<feature type="transmembrane region" description="Helical" evidence="2">
    <location>
        <begin position="131"/>
        <end position="150"/>
    </location>
</feature>
<protein>
    <recommendedName>
        <fullName evidence="3">VTT domain-containing protein</fullName>
    </recommendedName>
</protein>
<keyword evidence="2" id="KW-1133">Transmembrane helix</keyword>
<dbReference type="InterPro" id="IPR051311">
    <property type="entry name" value="DedA_domain"/>
</dbReference>
<feature type="domain" description="VTT" evidence="3">
    <location>
        <begin position="45"/>
        <end position="154"/>
    </location>
</feature>